<dbReference type="InterPro" id="IPR003597">
    <property type="entry name" value="Ig_C1-set"/>
</dbReference>
<keyword evidence="1" id="KW-0393">Immunoglobulin domain</keyword>
<dbReference type="PROSITE" id="PS50835">
    <property type="entry name" value="IG_LIKE"/>
    <property type="match status" value="1"/>
</dbReference>
<dbReference type="AlphaFoldDB" id="A0A8D0FPM0"/>
<dbReference type="Ensembl" id="ENSSOCT00000020412.1">
    <property type="protein sequence ID" value="ENSSOCP00000019905.1"/>
    <property type="gene ID" value="ENSSOCG00000014909.1"/>
</dbReference>
<evidence type="ECO:0000259" key="2">
    <source>
        <dbReference type="PROSITE" id="PS50835"/>
    </source>
</evidence>
<dbReference type="Proteomes" id="UP000694551">
    <property type="component" value="Unplaced"/>
</dbReference>
<protein>
    <recommendedName>
        <fullName evidence="2">Ig-like domain-containing protein</fullName>
    </recommendedName>
</protein>
<reference evidence="3" key="2">
    <citation type="submission" date="2025-09" db="UniProtKB">
        <authorList>
            <consortium name="Ensembl"/>
        </authorList>
    </citation>
    <scope>IDENTIFICATION</scope>
</reference>
<dbReference type="PANTHER" id="PTHR23411">
    <property type="entry name" value="TAPASIN"/>
    <property type="match status" value="1"/>
</dbReference>
<dbReference type="PROSITE" id="PS00290">
    <property type="entry name" value="IG_MHC"/>
    <property type="match status" value="1"/>
</dbReference>
<accession>A0A8D0FPM0</accession>
<dbReference type="InterPro" id="IPR003006">
    <property type="entry name" value="Ig/MHC_CS"/>
</dbReference>
<dbReference type="InterPro" id="IPR007110">
    <property type="entry name" value="Ig-like_dom"/>
</dbReference>
<sequence length="291" mass="30165">MGPGCPDVVGPHCPCEMGPPHLGVMGPGCPDVVGPHCPHGMGSPHLGGMGPRCPDVTGHGCPDVVRPGFPGVMGPGCPDVVGPHCPHGMGSPHLGGMGPRCPDPHLQPPPCPIEGLVSRDCPHLGLVSQGHTGSRPVCPLLSPPPLEPPKVTLHPTPLVVAPGQVAELRCETSGYFPLDVGVRWQRRAGDSGTSLPLEDTVAETWSSGHRRGADGTFSRSSGARLVPARPHHHGDVYTCVVAHGALATPLRAHVRLEVAGATGPCLEDVVGLFLVAFVLCGLWRWLSPARE</sequence>
<dbReference type="SMART" id="SM00407">
    <property type="entry name" value="IGc1"/>
    <property type="match status" value="1"/>
</dbReference>
<dbReference type="Gene3D" id="2.60.40.10">
    <property type="entry name" value="Immunoglobulins"/>
    <property type="match status" value="1"/>
</dbReference>
<organism evidence="3 4">
    <name type="scientific">Strix occidentalis caurina</name>
    <name type="common">northern spotted owl</name>
    <dbReference type="NCBI Taxonomy" id="311401"/>
    <lineage>
        <taxon>Eukaryota</taxon>
        <taxon>Metazoa</taxon>
        <taxon>Chordata</taxon>
        <taxon>Craniata</taxon>
        <taxon>Vertebrata</taxon>
        <taxon>Euteleostomi</taxon>
        <taxon>Archelosauria</taxon>
        <taxon>Archosauria</taxon>
        <taxon>Dinosauria</taxon>
        <taxon>Saurischia</taxon>
        <taxon>Theropoda</taxon>
        <taxon>Coelurosauria</taxon>
        <taxon>Aves</taxon>
        <taxon>Neognathae</taxon>
        <taxon>Neoaves</taxon>
        <taxon>Telluraves</taxon>
        <taxon>Strigiformes</taxon>
        <taxon>Strigidae</taxon>
        <taxon>Strix</taxon>
    </lineage>
</organism>
<name>A0A8D0FPM0_STROC</name>
<evidence type="ECO:0000313" key="3">
    <source>
        <dbReference type="Ensembl" id="ENSSOCP00000019905.1"/>
    </source>
</evidence>
<proteinExistence type="predicted"/>
<keyword evidence="4" id="KW-1185">Reference proteome</keyword>
<evidence type="ECO:0000256" key="1">
    <source>
        <dbReference type="ARBA" id="ARBA00023319"/>
    </source>
</evidence>
<dbReference type="SUPFAM" id="SSF48726">
    <property type="entry name" value="Immunoglobulin"/>
    <property type="match status" value="1"/>
</dbReference>
<dbReference type="InterPro" id="IPR050380">
    <property type="entry name" value="Immune_Resp_Modulators"/>
</dbReference>
<evidence type="ECO:0000313" key="4">
    <source>
        <dbReference type="Proteomes" id="UP000694551"/>
    </source>
</evidence>
<dbReference type="InterPro" id="IPR036179">
    <property type="entry name" value="Ig-like_dom_sf"/>
</dbReference>
<dbReference type="Pfam" id="PF07654">
    <property type="entry name" value="C1-set"/>
    <property type="match status" value="1"/>
</dbReference>
<reference evidence="3" key="1">
    <citation type="submission" date="2025-08" db="UniProtKB">
        <authorList>
            <consortium name="Ensembl"/>
        </authorList>
    </citation>
    <scope>IDENTIFICATION</scope>
</reference>
<feature type="domain" description="Ig-like" evidence="2">
    <location>
        <begin position="149"/>
        <end position="255"/>
    </location>
</feature>
<dbReference type="InterPro" id="IPR013783">
    <property type="entry name" value="Ig-like_fold"/>
</dbReference>